<name>A0A9X3SRK7_9ACTN</name>
<accession>A0A9X3SRK7</accession>
<dbReference type="RefSeq" id="WP_270111508.1">
    <property type="nucleotide sequence ID" value="NZ_JAPZVP010000014.1"/>
</dbReference>
<gene>
    <name evidence="1" type="ORF">O1R50_17845</name>
</gene>
<proteinExistence type="predicted"/>
<evidence type="ECO:0000313" key="1">
    <source>
        <dbReference type="EMBL" id="MDA1361496.1"/>
    </source>
</evidence>
<sequence>MGSDSCEVQAGRARLLACEAAIIPAVFNYRTGEAVELGRAERLPNTALRRKLELEQPDGCP</sequence>
<reference evidence="1" key="1">
    <citation type="submission" date="2022-12" db="EMBL/GenBank/DDBJ databases">
        <title>Gycomyces niveus sp.nov.,a novel actinomycete isolated from soil in Shouguan.</title>
        <authorList>
            <person name="Yang X."/>
        </authorList>
    </citation>
    <scope>NUCLEOTIDE SEQUENCE</scope>
    <source>
        <strain evidence="1">NEAU-A15</strain>
    </source>
</reference>
<comment type="caution">
    <text evidence="1">The sequence shown here is derived from an EMBL/GenBank/DDBJ whole genome shotgun (WGS) entry which is preliminary data.</text>
</comment>
<organism evidence="1 2">
    <name type="scientific">Glycomyces luteolus</name>
    <dbReference type="NCBI Taxonomy" id="2670330"/>
    <lineage>
        <taxon>Bacteria</taxon>
        <taxon>Bacillati</taxon>
        <taxon>Actinomycetota</taxon>
        <taxon>Actinomycetes</taxon>
        <taxon>Glycomycetales</taxon>
        <taxon>Glycomycetaceae</taxon>
        <taxon>Glycomyces</taxon>
    </lineage>
</organism>
<protein>
    <submittedName>
        <fullName evidence="1">Uncharacterized protein</fullName>
    </submittedName>
</protein>
<dbReference type="AlphaFoldDB" id="A0A9X3SRK7"/>
<keyword evidence="2" id="KW-1185">Reference proteome</keyword>
<dbReference type="Proteomes" id="UP001146067">
    <property type="component" value="Unassembled WGS sequence"/>
</dbReference>
<dbReference type="EMBL" id="JAPZVP010000014">
    <property type="protein sequence ID" value="MDA1361496.1"/>
    <property type="molecule type" value="Genomic_DNA"/>
</dbReference>
<evidence type="ECO:0000313" key="2">
    <source>
        <dbReference type="Proteomes" id="UP001146067"/>
    </source>
</evidence>